<dbReference type="InterPro" id="IPR000210">
    <property type="entry name" value="BTB/POZ_dom"/>
</dbReference>
<keyword evidence="4" id="KW-1185">Reference proteome</keyword>
<dbReference type="PANTHER" id="PTHR46306:SF1">
    <property type="entry name" value="BTB_POZ DOMAIN-CONTAINING PROTEIN 9"/>
    <property type="match status" value="1"/>
</dbReference>
<dbReference type="AlphaFoldDB" id="A0AAN8MEW2"/>
<dbReference type="PROSITE" id="PS50097">
    <property type="entry name" value="BTB"/>
    <property type="match status" value="1"/>
</dbReference>
<dbReference type="Pfam" id="PF00651">
    <property type="entry name" value="BTB"/>
    <property type="match status" value="1"/>
</dbReference>
<accession>A0AAN8MEW2</accession>
<feature type="domain" description="BTB" evidence="2">
    <location>
        <begin position="18"/>
        <end position="90"/>
    </location>
</feature>
<comment type="caution">
    <text evidence="3">The sequence shown here is derived from an EMBL/GenBank/DDBJ whole genome shotgun (WGS) entry which is preliminary data.</text>
</comment>
<dbReference type="Gene3D" id="3.30.710.10">
    <property type="entry name" value="Potassium Channel Kv1.1, Chain A"/>
    <property type="match status" value="1"/>
</dbReference>
<dbReference type="SUPFAM" id="SSF54695">
    <property type="entry name" value="POZ domain"/>
    <property type="match status" value="1"/>
</dbReference>
<sequence length="237" mass="26797">MSMYPEAFDTLINDTRFSDVKVVVGPEKTVYNLHRNFLASHSGYFTRVLYDSYQKPKKGEERTVRLPKINSTAFKALLTWIYGGKFVLHDYKENIVEIYNAINYLQISDPALGSGFLEQVIAAIGSGLLESPSRVSSLGCAIPNPFTLLGKLLATAPKTDHAVLQSMANKLVSLYKVPWEELSAFTAKDCETENSKLLFYMIAMALESYYEREREYTRSQPPGGFPRGFSYSRYGDY</sequence>
<protein>
    <recommendedName>
        <fullName evidence="2">BTB domain-containing protein</fullName>
    </recommendedName>
</protein>
<reference evidence="3 4" key="1">
    <citation type="submission" date="2019-10" db="EMBL/GenBank/DDBJ databases">
        <authorList>
            <person name="Palmer J.M."/>
        </authorList>
    </citation>
    <scope>NUCLEOTIDE SEQUENCE [LARGE SCALE GENOMIC DNA]</scope>
    <source>
        <strain evidence="3 4">TWF718</strain>
    </source>
</reference>
<dbReference type="CDD" id="cd18186">
    <property type="entry name" value="BTB_POZ_ZBTB_KLHL-like"/>
    <property type="match status" value="1"/>
</dbReference>
<gene>
    <name evidence="3" type="ORF">TWF718_003511</name>
</gene>
<organism evidence="3 4">
    <name type="scientific">Orbilia javanica</name>
    <dbReference type="NCBI Taxonomy" id="47235"/>
    <lineage>
        <taxon>Eukaryota</taxon>
        <taxon>Fungi</taxon>
        <taxon>Dikarya</taxon>
        <taxon>Ascomycota</taxon>
        <taxon>Pezizomycotina</taxon>
        <taxon>Orbiliomycetes</taxon>
        <taxon>Orbiliales</taxon>
        <taxon>Orbiliaceae</taxon>
        <taxon>Orbilia</taxon>
    </lineage>
</organism>
<dbReference type="SMART" id="SM00225">
    <property type="entry name" value="BTB"/>
    <property type="match status" value="1"/>
</dbReference>
<evidence type="ECO:0000313" key="4">
    <source>
        <dbReference type="Proteomes" id="UP001313282"/>
    </source>
</evidence>
<dbReference type="GO" id="GO:0005737">
    <property type="term" value="C:cytoplasm"/>
    <property type="evidence" value="ECO:0007669"/>
    <property type="project" value="TreeGrafter"/>
</dbReference>
<dbReference type="InterPro" id="IPR052407">
    <property type="entry name" value="BTB_POZ_domain_cont_9"/>
</dbReference>
<evidence type="ECO:0000259" key="2">
    <source>
        <dbReference type="PROSITE" id="PS50097"/>
    </source>
</evidence>
<dbReference type="Proteomes" id="UP001313282">
    <property type="component" value="Unassembled WGS sequence"/>
</dbReference>
<evidence type="ECO:0000313" key="3">
    <source>
        <dbReference type="EMBL" id="KAK6330083.1"/>
    </source>
</evidence>
<dbReference type="InterPro" id="IPR011333">
    <property type="entry name" value="SKP1/BTB/POZ_sf"/>
</dbReference>
<evidence type="ECO:0000256" key="1">
    <source>
        <dbReference type="SAM" id="MobiDB-lite"/>
    </source>
</evidence>
<dbReference type="PANTHER" id="PTHR46306">
    <property type="entry name" value="BTB/POZ DOMAIN-CONTAINING PROTEIN 9"/>
    <property type="match status" value="1"/>
</dbReference>
<name>A0AAN8MEW2_9PEZI</name>
<feature type="region of interest" description="Disordered" evidence="1">
    <location>
        <begin position="217"/>
        <end position="237"/>
    </location>
</feature>
<dbReference type="EMBL" id="JAVHNR010000012">
    <property type="protein sequence ID" value="KAK6330083.1"/>
    <property type="molecule type" value="Genomic_DNA"/>
</dbReference>
<proteinExistence type="predicted"/>